<comment type="caution">
    <text evidence="2">The sequence shown here is derived from an EMBL/GenBank/DDBJ whole genome shotgun (WGS) entry which is preliminary data.</text>
</comment>
<dbReference type="EMBL" id="JAWDGP010000390">
    <property type="protein sequence ID" value="KAK3800933.1"/>
    <property type="molecule type" value="Genomic_DNA"/>
</dbReference>
<dbReference type="AlphaFoldDB" id="A0AAE1B7B9"/>
<feature type="compositionally biased region" description="Basic and acidic residues" evidence="1">
    <location>
        <begin position="150"/>
        <end position="159"/>
    </location>
</feature>
<keyword evidence="3" id="KW-1185">Reference proteome</keyword>
<sequence>FIIRTVLESCLWRLEPSPLHLQHDLLGRDQMTRAALTPHLELRQPVEEQSEGASASPGSRSHVRYSLQRLSSYPLISCSAWKDLFVQYSYLKCVECQIIRDPRLGKRFTGRCALAEAGMATRQRSPRGRLRAQPNASPHAWKRSRATQGDSHDFPRPEH</sequence>
<feature type="region of interest" description="Disordered" evidence="1">
    <location>
        <begin position="119"/>
        <end position="159"/>
    </location>
</feature>
<accession>A0AAE1B7B9</accession>
<dbReference type="Proteomes" id="UP001283361">
    <property type="component" value="Unassembled WGS sequence"/>
</dbReference>
<reference evidence="2" key="1">
    <citation type="journal article" date="2023" name="G3 (Bethesda)">
        <title>A reference genome for the long-term kleptoplast-retaining sea slug Elysia crispata morphotype clarki.</title>
        <authorList>
            <person name="Eastman K.E."/>
            <person name="Pendleton A.L."/>
            <person name="Shaikh M.A."/>
            <person name="Suttiyut T."/>
            <person name="Ogas R."/>
            <person name="Tomko P."/>
            <person name="Gavelis G."/>
            <person name="Widhalm J.R."/>
            <person name="Wisecaver J.H."/>
        </authorList>
    </citation>
    <scope>NUCLEOTIDE SEQUENCE</scope>
    <source>
        <strain evidence="2">ECLA1</strain>
    </source>
</reference>
<organism evidence="2 3">
    <name type="scientific">Elysia crispata</name>
    <name type="common">lettuce slug</name>
    <dbReference type="NCBI Taxonomy" id="231223"/>
    <lineage>
        <taxon>Eukaryota</taxon>
        <taxon>Metazoa</taxon>
        <taxon>Spiralia</taxon>
        <taxon>Lophotrochozoa</taxon>
        <taxon>Mollusca</taxon>
        <taxon>Gastropoda</taxon>
        <taxon>Heterobranchia</taxon>
        <taxon>Euthyneura</taxon>
        <taxon>Panpulmonata</taxon>
        <taxon>Sacoglossa</taxon>
        <taxon>Placobranchoidea</taxon>
        <taxon>Plakobranchidae</taxon>
        <taxon>Elysia</taxon>
    </lineage>
</organism>
<evidence type="ECO:0000256" key="1">
    <source>
        <dbReference type="SAM" id="MobiDB-lite"/>
    </source>
</evidence>
<feature type="non-terminal residue" evidence="2">
    <location>
        <position position="1"/>
    </location>
</feature>
<gene>
    <name evidence="2" type="ORF">RRG08_017444</name>
</gene>
<evidence type="ECO:0000313" key="2">
    <source>
        <dbReference type="EMBL" id="KAK3800933.1"/>
    </source>
</evidence>
<proteinExistence type="predicted"/>
<protein>
    <submittedName>
        <fullName evidence="2">Uncharacterized protein</fullName>
    </submittedName>
</protein>
<name>A0AAE1B7B9_9GAST</name>
<evidence type="ECO:0000313" key="3">
    <source>
        <dbReference type="Proteomes" id="UP001283361"/>
    </source>
</evidence>